<sequence>MKQELKKILELNHTAKIKDFVQVKTYASYIKQNDDRGEDILLIKKNISADNNIIALVGKSGKSDYIITGDFNTLCYLSFFLNSIWGKVSILPKHKFEDGQGQTNVLLIKNTDIIRNTEIEPYCILVERIISFLAIYLEKYGINVDNHSDTIKRFFENLRNFIVMELMMPQLFEKNDVSIIYPWIKEVNLITNPDDISDSITQIFTSLFKSGNPLMENMNKMRLFITQFTQYMSERNG</sequence>
<accession>A0A1Z2XEZ6</accession>
<dbReference type="RefSeq" id="WP_068959891.1">
    <property type="nucleotide sequence ID" value="NZ_CAJTAP010000053.1"/>
</dbReference>
<protein>
    <submittedName>
        <fullName evidence="1">Uncharacterized protein</fullName>
    </submittedName>
</protein>
<dbReference type="EMBL" id="CP015402">
    <property type="protein sequence ID" value="ANU62495.1"/>
    <property type="molecule type" value="Genomic_DNA"/>
</dbReference>
<dbReference type="GeneID" id="65535455"/>
<accession>A0A1B1S6R9</accession>
<dbReference type="KEGG" id="pary:A4V02_01220"/>
<dbReference type="STRING" id="1796646.A4V02_01220"/>
<gene>
    <name evidence="1" type="ORF">A4V02_01220</name>
</gene>
<name>A0A1B1S6R9_9BACT</name>
<evidence type="ECO:0000313" key="2">
    <source>
        <dbReference type="Proteomes" id="UP000186351"/>
    </source>
</evidence>
<proteinExistence type="predicted"/>
<organism evidence="1 2">
    <name type="scientific">Muribaculum intestinale</name>
    <dbReference type="NCBI Taxonomy" id="1796646"/>
    <lineage>
        <taxon>Bacteria</taxon>
        <taxon>Pseudomonadati</taxon>
        <taxon>Bacteroidota</taxon>
        <taxon>Bacteroidia</taxon>
        <taxon>Bacteroidales</taxon>
        <taxon>Muribaculaceae</taxon>
        <taxon>Muribaculum</taxon>
    </lineage>
</organism>
<dbReference type="AlphaFoldDB" id="A0A1B1S6R9"/>
<reference evidence="2" key="1">
    <citation type="submission" date="2016-04" db="EMBL/GenBank/DDBJ databases">
        <title>Complete Genome Sequences of Twelve Strains of a Stable Defined Moderately Diverse Mouse Microbiota 2 (sDMDMm2).</title>
        <authorList>
            <person name="Uchimura Y."/>
            <person name="Wyss M."/>
            <person name="Brugiroux S."/>
            <person name="Limenitakis J.P."/>
            <person name="Stecher B."/>
            <person name="McCoy K.D."/>
            <person name="Macpherson A.J."/>
        </authorList>
    </citation>
    <scope>NUCLEOTIDE SEQUENCE [LARGE SCALE GENOMIC DNA]</scope>
    <source>
        <strain evidence="2">YL27</strain>
    </source>
</reference>
<dbReference type="Proteomes" id="UP000186351">
    <property type="component" value="Chromosome"/>
</dbReference>
<evidence type="ECO:0000313" key="1">
    <source>
        <dbReference type="EMBL" id="ANU62495.1"/>
    </source>
</evidence>
<keyword evidence="2" id="KW-1185">Reference proteome</keyword>